<name>A0A6C0B8N0_9ZZZZ</name>
<sequence length="694" mass="81314">MKTKKRVKNQTKKRVTQHKKSKKQKGGRLRCSTIDKGKWVAMSHNDPTVHEYRECEARFMNMLQPSIPCSDANVRDLYTILQNPARIIAAFSQLEYQGQRRVLVNLERAIELRSQRSSSDGGHIAFLRNEEALYPVLEGLLKPRPIGTPDKTWDDVDNIDSELHELRTYMSQLQDDGIFEGDESVLADVRSNISRLETKKIDLYKRTESITEPNPEPKPVIHPKVQTPEIVEEQERIKLEKLKSAQLELQKKEDAKIVEDAELQKAIEKAKQDSALVVTGKHYRYVDELQSPPFKKVSGTDVQFLPSVIEERLKPCFEHYEIVNDVKKFEKLRGKSTSLTSQDFSEYKRLQNSIFNFTIVYLSTFLFEDEIYKEKHFLSFLTDIFFFTKTTPPYLISTMYENPNVILHIPKFYKSIYLIVSHFSRHELSITPNTRIFTYFIDDYLYMFHLFLTLFNITSNPLLTKMKRLVEQCIRNINENKPTQNPRFVPVFMLPEYTIQSSLSIESSPLFHEIMNAKLKDVLSITLPLSDELKAVIRENDRLKVREIVERSRQITARIIPDYLNTFVTSILPGIKIVFKEFKDTKDDASFVGRMLPIIDVFLTIFKDLCTATLSYSFNPAQITDFDKFLFYLSVFLMNLQKKIEDGSPPPYIYLTYVKLFHFIYYFTNDNKKHEKTHIKTFYKAINFIFKHDL</sequence>
<dbReference type="AlphaFoldDB" id="A0A6C0B8N0"/>
<accession>A0A6C0B8N0</accession>
<feature type="region of interest" description="Disordered" evidence="1">
    <location>
        <begin position="1"/>
        <end position="28"/>
    </location>
</feature>
<dbReference type="EMBL" id="MN739096">
    <property type="protein sequence ID" value="QHS88392.1"/>
    <property type="molecule type" value="Genomic_DNA"/>
</dbReference>
<reference evidence="2" key="1">
    <citation type="journal article" date="2020" name="Nature">
        <title>Giant virus diversity and host interactions through global metagenomics.</title>
        <authorList>
            <person name="Schulz F."/>
            <person name="Roux S."/>
            <person name="Paez-Espino D."/>
            <person name="Jungbluth S."/>
            <person name="Walsh D.A."/>
            <person name="Denef V.J."/>
            <person name="McMahon K.D."/>
            <person name="Konstantinidis K.T."/>
            <person name="Eloe-Fadrosh E.A."/>
            <person name="Kyrpides N.C."/>
            <person name="Woyke T."/>
        </authorList>
    </citation>
    <scope>NUCLEOTIDE SEQUENCE</scope>
    <source>
        <strain evidence="2">GVMAG-M-3300010158-55</strain>
    </source>
</reference>
<evidence type="ECO:0000256" key="1">
    <source>
        <dbReference type="SAM" id="MobiDB-lite"/>
    </source>
</evidence>
<evidence type="ECO:0000313" key="2">
    <source>
        <dbReference type="EMBL" id="QHS88392.1"/>
    </source>
</evidence>
<organism evidence="2">
    <name type="scientific">viral metagenome</name>
    <dbReference type="NCBI Taxonomy" id="1070528"/>
    <lineage>
        <taxon>unclassified sequences</taxon>
        <taxon>metagenomes</taxon>
        <taxon>organismal metagenomes</taxon>
    </lineage>
</organism>
<proteinExistence type="predicted"/>
<protein>
    <submittedName>
        <fullName evidence="2">Uncharacterized protein</fullName>
    </submittedName>
</protein>